<evidence type="ECO:0000259" key="4">
    <source>
        <dbReference type="PROSITE" id="PS51085"/>
    </source>
</evidence>
<dbReference type="PROSITE" id="PS00198">
    <property type="entry name" value="4FE4S_FER_1"/>
    <property type="match status" value="1"/>
</dbReference>
<evidence type="ECO:0000256" key="2">
    <source>
        <dbReference type="ARBA" id="ARBA00023004"/>
    </source>
</evidence>
<dbReference type="Proteomes" id="UP000093694">
    <property type="component" value="Unassembled WGS sequence"/>
</dbReference>
<keyword evidence="3" id="KW-0411">Iron-sulfur</keyword>
<reference evidence="7 9" key="2">
    <citation type="journal article" date="2016" name="Front. Microbiol.">
        <title>Industrial Acetogenic Biocatalysts: A Comparative Metabolic and Genomic Analysis.</title>
        <authorList>
            <person name="Bengelsdorf F."/>
            <person name="Poehlein A."/>
            <person name="Sonja S."/>
            <person name="Erz C."/>
            <person name="Hummel T."/>
            <person name="Hoffmeister S."/>
            <person name="Daniel R."/>
            <person name="Durre P."/>
        </authorList>
    </citation>
    <scope>NUCLEOTIDE SEQUENCE [LARGE SCALE GENOMIC DNA]</scope>
    <source>
        <strain evidence="7 9">PTA-10522</strain>
    </source>
</reference>
<keyword evidence="1" id="KW-0479">Metal-binding</keyword>
<dbReference type="PROSITE" id="PS51085">
    <property type="entry name" value="2FE2S_FER_2"/>
    <property type="match status" value="1"/>
</dbReference>
<evidence type="ECO:0000313" key="6">
    <source>
        <dbReference type="EMBL" id="OAA91509.1"/>
    </source>
</evidence>
<dbReference type="Gene3D" id="3.30.70.20">
    <property type="match status" value="1"/>
</dbReference>
<feature type="domain" description="4Fe-4S ferredoxin-type" evidence="5">
    <location>
        <begin position="116"/>
        <end position="149"/>
    </location>
</feature>
<dbReference type="Pfam" id="PF13510">
    <property type="entry name" value="Fer2_4"/>
    <property type="match status" value="1"/>
</dbReference>
<evidence type="ECO:0000256" key="3">
    <source>
        <dbReference type="ARBA" id="ARBA00023014"/>
    </source>
</evidence>
<accession>A0A162NBS6</accession>
<dbReference type="AlphaFoldDB" id="A0A162NBS6"/>
<dbReference type="Proteomes" id="UP000077384">
    <property type="component" value="Unassembled WGS sequence"/>
</dbReference>
<proteinExistence type="predicted"/>
<comment type="caution">
    <text evidence="6">The sequence shown here is derived from an EMBL/GenBank/DDBJ whole genome shotgun (WGS) entry which is preliminary data.</text>
</comment>
<name>A0A162NBS6_9CLOT</name>
<dbReference type="EMBL" id="LITQ01000025">
    <property type="protein sequence ID" value="OAA91509.1"/>
    <property type="molecule type" value="Genomic_DNA"/>
</dbReference>
<dbReference type="RefSeq" id="WP_023162856.1">
    <property type="nucleotide sequence ID" value="NZ_LITQ01000025.1"/>
</dbReference>
<dbReference type="InterPro" id="IPR017900">
    <property type="entry name" value="4Fe4S_Fe_S_CS"/>
</dbReference>
<dbReference type="SUPFAM" id="SSF54292">
    <property type="entry name" value="2Fe-2S ferredoxin-like"/>
    <property type="match status" value="1"/>
</dbReference>
<dbReference type="SUPFAM" id="SSF54862">
    <property type="entry name" value="4Fe-4S ferredoxins"/>
    <property type="match status" value="1"/>
</dbReference>
<evidence type="ECO:0000313" key="9">
    <source>
        <dbReference type="Proteomes" id="UP000093694"/>
    </source>
</evidence>
<gene>
    <name evidence="6" type="primary">hndD_1</name>
    <name evidence="7" type="synonym">hndD_2</name>
    <name evidence="7" type="ORF">CLCOS_36840</name>
    <name evidence="6" type="ORF">WX73_01663</name>
</gene>
<keyword evidence="2" id="KW-0408">Iron</keyword>
<sequence length="251" mass="28125">MKITIDGKACEAEKGEFILQIARRNNIYIPTLCHSDALPGLASCRLCIVKVVDRGRAKIVTSCIFPVSKEVEVITNDDEIKRMRKNIVMLLKVRCPENKEVNELAKAFGVEEKRVKRFKLDPEQNCVLCGLCAKACKELGTGAISTVNRGMYKEVATPYHESSPECIGCASCANVCPTNAIKVVDKDGEREIWGKKFKMVKCDLCGEYFATEEHVKYAYNRLGKEQPEKLMCSSCKKKVTAKDVKNIFENV</sequence>
<keyword evidence="9" id="KW-1185">Reference proteome</keyword>
<dbReference type="CDD" id="cd00207">
    <property type="entry name" value="fer2"/>
    <property type="match status" value="1"/>
</dbReference>
<dbReference type="PROSITE" id="PS51379">
    <property type="entry name" value="4FE4S_FER_2"/>
    <property type="match status" value="2"/>
</dbReference>
<evidence type="ECO:0000256" key="1">
    <source>
        <dbReference type="ARBA" id="ARBA00022723"/>
    </source>
</evidence>
<evidence type="ECO:0000259" key="5">
    <source>
        <dbReference type="PROSITE" id="PS51379"/>
    </source>
</evidence>
<organism evidence="6 8">
    <name type="scientific">Clostridium coskatii</name>
    <dbReference type="NCBI Taxonomy" id="1705578"/>
    <lineage>
        <taxon>Bacteria</taxon>
        <taxon>Bacillati</taxon>
        <taxon>Bacillota</taxon>
        <taxon>Clostridia</taxon>
        <taxon>Eubacteriales</taxon>
        <taxon>Clostridiaceae</taxon>
        <taxon>Clostridium</taxon>
    </lineage>
</organism>
<feature type="domain" description="2Fe-2S ferredoxin-type" evidence="4">
    <location>
        <begin position="1"/>
        <end position="79"/>
    </location>
</feature>
<dbReference type="InterPro" id="IPR001041">
    <property type="entry name" value="2Fe-2S_ferredoxin-type"/>
</dbReference>
<evidence type="ECO:0000313" key="7">
    <source>
        <dbReference type="EMBL" id="OBR90951.1"/>
    </source>
</evidence>
<dbReference type="Gene3D" id="3.10.20.740">
    <property type="match status" value="1"/>
</dbReference>
<dbReference type="GO" id="GO:0050583">
    <property type="term" value="F:hydrogen dehydrogenase (NADP+) activity"/>
    <property type="evidence" value="ECO:0007669"/>
    <property type="project" value="UniProtKB-EC"/>
</dbReference>
<protein>
    <submittedName>
        <fullName evidence="6">NADP-reducing hydrogenase subunit HndC</fullName>
        <ecNumber evidence="6">1.12.1.3</ecNumber>
    </submittedName>
</protein>
<keyword evidence="6" id="KW-0560">Oxidoreductase</keyword>
<dbReference type="GO" id="GO:0046872">
    <property type="term" value="F:metal ion binding"/>
    <property type="evidence" value="ECO:0007669"/>
    <property type="project" value="UniProtKB-KW"/>
</dbReference>
<reference evidence="6 8" key="1">
    <citation type="journal article" date="2015" name="Biotechnol. Bioeng.">
        <title>Genome sequence and phenotypic characterization of Caulobacter segnis.</title>
        <authorList>
            <person name="Patel S."/>
            <person name="Fletcher B."/>
            <person name="Scott D.C."/>
            <person name="Ely B."/>
        </authorList>
    </citation>
    <scope>NUCLEOTIDE SEQUENCE [LARGE SCALE GENOMIC DNA]</scope>
    <source>
        <strain evidence="6 8">PS02</strain>
    </source>
</reference>
<dbReference type="InterPro" id="IPR036010">
    <property type="entry name" value="2Fe-2S_ferredoxin-like_sf"/>
</dbReference>
<dbReference type="InterPro" id="IPR017896">
    <property type="entry name" value="4Fe4S_Fe-S-bd"/>
</dbReference>
<dbReference type="PATRIC" id="fig|1705578.3.peg.1919"/>
<dbReference type="Pfam" id="PF14697">
    <property type="entry name" value="Fer4_21"/>
    <property type="match status" value="1"/>
</dbReference>
<dbReference type="EC" id="1.12.1.3" evidence="6"/>
<dbReference type="GO" id="GO:0051536">
    <property type="term" value="F:iron-sulfur cluster binding"/>
    <property type="evidence" value="ECO:0007669"/>
    <property type="project" value="UniProtKB-KW"/>
</dbReference>
<dbReference type="EMBL" id="LROR01000084">
    <property type="protein sequence ID" value="OBR90951.1"/>
    <property type="molecule type" value="Genomic_DNA"/>
</dbReference>
<feature type="domain" description="4Fe-4S ferredoxin-type" evidence="5">
    <location>
        <begin position="156"/>
        <end position="186"/>
    </location>
</feature>
<evidence type="ECO:0000313" key="8">
    <source>
        <dbReference type="Proteomes" id="UP000077384"/>
    </source>
</evidence>